<proteinExistence type="predicted"/>
<dbReference type="PANTHER" id="PTHR37946:SF1">
    <property type="entry name" value="SLL1969 PROTEIN"/>
    <property type="match status" value="1"/>
</dbReference>
<dbReference type="STRING" id="45076.Lwor_1639"/>
<sequence>MGKAAFRACLIIGVLLEMFFGSVICSPVYAYSSYGKSPVQQHTATTHSDKKVHGELIILVHGLMRTSMSMSLLKAFLEHQGYTVYSYSYPSPSHSIHEHSLSLQSYIDKLAKNYPGVTIHFITHSLGGIIVREALAQIPDEQRKNMGFLIMLAPPNQGSSLAKLSLKILPAIAYFIKPLAELSSDPSSYVHRVPIPQMKIGIIAGRFDAKVPPSSAKLNGTPEFVVINSTHTFIMNDFKAQKLILNFLEQGSFNKPPQ</sequence>
<keyword evidence="3" id="KW-1185">Reference proteome</keyword>
<evidence type="ECO:0000313" key="2">
    <source>
        <dbReference type="EMBL" id="KTD78244.1"/>
    </source>
</evidence>
<feature type="domain" description="DUF676" evidence="1">
    <location>
        <begin position="55"/>
        <end position="153"/>
    </location>
</feature>
<dbReference type="InterPro" id="IPR007751">
    <property type="entry name" value="DUF676_lipase-like"/>
</dbReference>
<dbReference type="PANTHER" id="PTHR37946">
    <property type="entry name" value="SLL1969 PROTEIN"/>
    <property type="match status" value="1"/>
</dbReference>
<dbReference type="RefSeq" id="WP_058493432.1">
    <property type="nucleotide sequence ID" value="NZ_CBCRUR010000012.1"/>
</dbReference>
<dbReference type="Pfam" id="PF05057">
    <property type="entry name" value="DUF676"/>
    <property type="match status" value="1"/>
</dbReference>
<evidence type="ECO:0000259" key="1">
    <source>
        <dbReference type="Pfam" id="PF05057"/>
    </source>
</evidence>
<dbReference type="SUPFAM" id="SSF53474">
    <property type="entry name" value="alpha/beta-Hydrolases"/>
    <property type="match status" value="1"/>
</dbReference>
<gene>
    <name evidence="2" type="ORF">Lwor_1639</name>
</gene>
<comment type="caution">
    <text evidence="2">The sequence shown here is derived from an EMBL/GenBank/DDBJ whole genome shotgun (WGS) entry which is preliminary data.</text>
</comment>
<name>A0A0W1AAF4_9GAMM</name>
<organism evidence="2 3">
    <name type="scientific">Legionella worsleiensis</name>
    <dbReference type="NCBI Taxonomy" id="45076"/>
    <lineage>
        <taxon>Bacteria</taxon>
        <taxon>Pseudomonadati</taxon>
        <taxon>Pseudomonadota</taxon>
        <taxon>Gammaproteobacteria</taxon>
        <taxon>Legionellales</taxon>
        <taxon>Legionellaceae</taxon>
        <taxon>Legionella</taxon>
    </lineage>
</organism>
<dbReference type="InterPro" id="IPR029058">
    <property type="entry name" value="AB_hydrolase_fold"/>
</dbReference>
<evidence type="ECO:0000313" key="3">
    <source>
        <dbReference type="Proteomes" id="UP000054662"/>
    </source>
</evidence>
<dbReference type="Proteomes" id="UP000054662">
    <property type="component" value="Unassembled WGS sequence"/>
</dbReference>
<dbReference type="PATRIC" id="fig|45076.6.peg.1775"/>
<dbReference type="Gene3D" id="3.40.50.1820">
    <property type="entry name" value="alpha/beta hydrolase"/>
    <property type="match status" value="1"/>
</dbReference>
<reference evidence="2 3" key="1">
    <citation type="submission" date="2015-11" db="EMBL/GenBank/DDBJ databases">
        <title>Genomic analysis of 38 Legionella species identifies large and diverse effector repertoires.</title>
        <authorList>
            <person name="Burstein D."/>
            <person name="Amaro F."/>
            <person name="Zusman T."/>
            <person name="Lifshitz Z."/>
            <person name="Cohen O."/>
            <person name="Gilbert J.A."/>
            <person name="Pupko T."/>
            <person name="Shuman H.A."/>
            <person name="Segal G."/>
        </authorList>
    </citation>
    <scope>NUCLEOTIDE SEQUENCE [LARGE SCALE GENOMIC DNA]</scope>
    <source>
        <strain evidence="2 3">ATCC 49508</strain>
    </source>
</reference>
<protein>
    <submittedName>
        <fullName evidence="2">Lipase B</fullName>
    </submittedName>
</protein>
<dbReference type="AlphaFoldDB" id="A0A0W1AAF4"/>
<dbReference type="EMBL" id="LNZC01000020">
    <property type="protein sequence ID" value="KTD78244.1"/>
    <property type="molecule type" value="Genomic_DNA"/>
</dbReference>
<accession>A0A0W1AAF4</accession>